<protein>
    <submittedName>
        <fullName evidence="2">Uncharacterized protein</fullName>
    </submittedName>
</protein>
<proteinExistence type="predicted"/>
<reference evidence="2 3" key="1">
    <citation type="submission" date="2017-05" db="EMBL/GenBank/DDBJ databases">
        <authorList>
            <person name="Song R."/>
            <person name="Chenine A.L."/>
            <person name="Ruprecht R.M."/>
        </authorList>
    </citation>
    <scope>NUCLEOTIDE SEQUENCE [LARGE SCALE GENOMIC DNA]</scope>
    <source>
        <strain evidence="2 3">PSBB019</strain>
    </source>
</reference>
<dbReference type="KEGG" id="cceu:CBR64_07265"/>
<feature type="signal peptide" evidence="1">
    <location>
        <begin position="1"/>
        <end position="25"/>
    </location>
</feature>
<evidence type="ECO:0000313" key="2">
    <source>
        <dbReference type="EMBL" id="ARU51319.1"/>
    </source>
</evidence>
<keyword evidence="1" id="KW-0732">Signal</keyword>
<sequence>MKKKFLGVVLGLGLALGATVLPAGAASANAGFTCTAGRTATFTSAKPFTVRVITSTTNRLYTARLIGSQYKVYSGVSTVAQWSVPTGVGPVTASCSY</sequence>
<name>A0A1Y0HT72_CELCE</name>
<dbReference type="EMBL" id="CP021383">
    <property type="protein sequence ID" value="ARU51319.1"/>
    <property type="molecule type" value="Genomic_DNA"/>
</dbReference>
<evidence type="ECO:0000256" key="1">
    <source>
        <dbReference type="SAM" id="SignalP"/>
    </source>
</evidence>
<evidence type="ECO:0000313" key="3">
    <source>
        <dbReference type="Proteomes" id="UP000196228"/>
    </source>
</evidence>
<dbReference type="Proteomes" id="UP000196228">
    <property type="component" value="Chromosome"/>
</dbReference>
<dbReference type="OrthoDB" id="5149100at2"/>
<feature type="chain" id="PRO_5012033282" evidence="1">
    <location>
        <begin position="26"/>
        <end position="97"/>
    </location>
</feature>
<accession>A0A1Y0HT72</accession>
<organism evidence="2 3">
    <name type="scientific">Cellulosimicrobium cellulans</name>
    <name type="common">Arthrobacter luteus</name>
    <dbReference type="NCBI Taxonomy" id="1710"/>
    <lineage>
        <taxon>Bacteria</taxon>
        <taxon>Bacillati</taxon>
        <taxon>Actinomycetota</taxon>
        <taxon>Actinomycetes</taxon>
        <taxon>Micrococcales</taxon>
        <taxon>Promicromonosporaceae</taxon>
        <taxon>Cellulosimicrobium</taxon>
    </lineage>
</organism>
<gene>
    <name evidence="2" type="ORF">CBR64_07265</name>
</gene>
<dbReference type="RefSeq" id="WP_087470368.1">
    <property type="nucleotide sequence ID" value="NZ_CP021383.1"/>
</dbReference>
<dbReference type="AlphaFoldDB" id="A0A1Y0HT72"/>